<name>A0A9P6MK20_9FUNG</name>
<dbReference type="OrthoDB" id="2434839at2759"/>
<comment type="caution">
    <text evidence="2">The sequence shown here is derived from an EMBL/GenBank/DDBJ whole genome shotgun (WGS) entry which is preliminary data.</text>
</comment>
<feature type="region of interest" description="Disordered" evidence="1">
    <location>
        <begin position="49"/>
        <end position="75"/>
    </location>
</feature>
<evidence type="ECO:0000313" key="3">
    <source>
        <dbReference type="Proteomes" id="UP000749646"/>
    </source>
</evidence>
<dbReference type="Proteomes" id="UP000749646">
    <property type="component" value="Unassembled WGS sequence"/>
</dbReference>
<organism evidence="2 3">
    <name type="scientific">Modicella reniformis</name>
    <dbReference type="NCBI Taxonomy" id="1440133"/>
    <lineage>
        <taxon>Eukaryota</taxon>
        <taxon>Fungi</taxon>
        <taxon>Fungi incertae sedis</taxon>
        <taxon>Mucoromycota</taxon>
        <taxon>Mortierellomycotina</taxon>
        <taxon>Mortierellomycetes</taxon>
        <taxon>Mortierellales</taxon>
        <taxon>Mortierellaceae</taxon>
        <taxon>Modicella</taxon>
    </lineage>
</organism>
<protein>
    <submittedName>
        <fullName evidence="2">Uncharacterized protein</fullName>
    </submittedName>
</protein>
<reference evidence="2" key="1">
    <citation type="journal article" date="2020" name="Fungal Divers.">
        <title>Resolving the Mortierellaceae phylogeny through synthesis of multi-gene phylogenetics and phylogenomics.</title>
        <authorList>
            <person name="Vandepol N."/>
            <person name="Liber J."/>
            <person name="Desiro A."/>
            <person name="Na H."/>
            <person name="Kennedy M."/>
            <person name="Barry K."/>
            <person name="Grigoriev I.V."/>
            <person name="Miller A.N."/>
            <person name="O'Donnell K."/>
            <person name="Stajich J.E."/>
            <person name="Bonito G."/>
        </authorList>
    </citation>
    <scope>NUCLEOTIDE SEQUENCE</scope>
    <source>
        <strain evidence="2">MES-2147</strain>
    </source>
</reference>
<proteinExistence type="predicted"/>
<evidence type="ECO:0000313" key="2">
    <source>
        <dbReference type="EMBL" id="KAG0006235.1"/>
    </source>
</evidence>
<keyword evidence="3" id="KW-1185">Reference proteome</keyword>
<dbReference type="EMBL" id="JAAAHW010000137">
    <property type="protein sequence ID" value="KAG0006235.1"/>
    <property type="molecule type" value="Genomic_DNA"/>
</dbReference>
<evidence type="ECO:0000256" key="1">
    <source>
        <dbReference type="SAM" id="MobiDB-lite"/>
    </source>
</evidence>
<gene>
    <name evidence="2" type="ORF">BGZ65_008972</name>
</gene>
<dbReference type="AlphaFoldDB" id="A0A9P6MK20"/>
<accession>A0A9P6MK20</accession>
<sequence length="227" mass="25742">MSQAVIFLPTDLPENRIRVLKRARELNQLGRGSTDIFLSDKFVKYLKRPRSQHPAPVHDLEQGPEDEPMPIGSQQSGATTITVDYEEGQEHDNDEEEQAGQGDDQVDFENMTYVEFIELRPEEEPPCCSGAAQQTLPIPDAFMSLLMLYRPTGRDVPDWIDRHGDDASKYRNMAVDYFNMEQLRQPAPALATMINDEQLIVQPPAIAITMEALYQEAPTILHLTDDQ</sequence>